<dbReference type="RefSeq" id="WP_051653243.1">
    <property type="nucleotide sequence ID" value="NZ_KK853997.1"/>
</dbReference>
<dbReference type="Gene3D" id="3.30.720.160">
    <property type="entry name" value="Bifunctional DNA primase/polymerase, N-terminal"/>
    <property type="match status" value="1"/>
</dbReference>
<dbReference type="PATRIC" id="fig|1348663.4.peg.4046"/>
<organism evidence="3 4">
    <name type="scientific">Kitasatospora cheerisanensis KCTC 2395</name>
    <dbReference type="NCBI Taxonomy" id="1348663"/>
    <lineage>
        <taxon>Bacteria</taxon>
        <taxon>Bacillati</taxon>
        <taxon>Actinomycetota</taxon>
        <taxon>Actinomycetes</taxon>
        <taxon>Kitasatosporales</taxon>
        <taxon>Streptomycetaceae</taxon>
        <taxon>Kitasatospora</taxon>
    </lineage>
</organism>
<accession>A0A066Z2J9</accession>
<reference evidence="3 4" key="1">
    <citation type="submission" date="2014-05" db="EMBL/GenBank/DDBJ databases">
        <title>Draft Genome Sequence of Kitasatospora cheerisanensis KCTC 2395.</title>
        <authorList>
            <person name="Nam D.H."/>
        </authorList>
    </citation>
    <scope>NUCLEOTIDE SEQUENCE [LARGE SCALE GENOMIC DNA]</scope>
    <source>
        <strain evidence="3 4">KCTC 2395</strain>
    </source>
</reference>
<dbReference type="eggNOG" id="COG4643">
    <property type="taxonomic scope" value="Bacteria"/>
</dbReference>
<evidence type="ECO:0000313" key="4">
    <source>
        <dbReference type="Proteomes" id="UP000027178"/>
    </source>
</evidence>
<proteinExistence type="predicted"/>
<dbReference type="HOGENOM" id="CLU_345748_0_0_11"/>
<protein>
    <recommendedName>
        <fullName evidence="2">DNA primase/polymerase bifunctional N-terminal domain-containing protein</fullName>
    </recommendedName>
</protein>
<sequence length="873" mass="95186">MPTTTLRDAARELHDARLCVIPIRANGEKAPALKWTPYKVNRSTPEEHDAWFRAGRDAGIAVVYGEVSGAVEMIEFEGLAVREGVLDEVTEIMQASGLGDVWAAIQTGWATETPSGGVHYRVRLDGAPVPPNTKLAVRLAREDEYTPEERQRVAEKPACRIVRVLIETRGEGGYGLVEPSGGTVHPSGRPYVRIAGGPDSIPTIAAEYMEAVREVCRMVDAVPRPETAASAPKNSKPLPGGGLRPGEDFEHRASWEEILSGIFRPIRTAGSTTYWGWADGTRGAKATTGRDPAADRLYVFTTSSDFIPEVPYTKFGAWALLNHGGDYQAAARALRAQGYGDPTPHRGLAPVSHLPVQRASPPTDGALAIQYDPAQEPDLPEDPGPAALPEVDITNEADGLDGLLAVMAANQLPDLYKRSGGPCWVTTDDQGDPQLVQLGADNLRAYLADHVQTYTVTDDKETGGTKAVRALVNPRTCSTILGRRDWPLRKITGVVTSPVLRRDGSLITAPGYDPATGLFLHPRVKVRRLASELTPESLARAKDIVLGQMLADFPWQTPADRANFLGALLTPIIRPYFDGTTPMFVITATAAGSGKSLLKDIFQYCYGTASTPWPENDAELRKAITAQLYTTGQPVVALDNLPNGHVIKSPILSALLTEEIWRDRVLGVTATVSMPNDRLWVATGNSLRAGGDNGRRIWWVRLDPNCPDPDQRDGYKVGDLRPWLRANASTVVAALVTLVRSWAAAGAPTVRVRKGDYSEWASLIAGILDHLGVLGWMADQDDARALDDESEDWRMFLEAWRDAFGDRAIATGEALGALKEYVPTTRDDPPTAKQLGHWLKSRQGRYYGTHKLTMVPDTHRKQNLWRVDVHGAR</sequence>
<dbReference type="SUPFAM" id="SSF56747">
    <property type="entry name" value="Prim-pol domain"/>
    <property type="match status" value="1"/>
</dbReference>
<gene>
    <name evidence="3" type="ORF">KCH_41960</name>
</gene>
<dbReference type="eggNOG" id="COG3378">
    <property type="taxonomic scope" value="Bacteria"/>
</dbReference>
<feature type="domain" description="DNA primase/polymerase bifunctional N-terminal" evidence="2">
    <location>
        <begin position="18"/>
        <end position="195"/>
    </location>
</feature>
<dbReference type="Proteomes" id="UP000027178">
    <property type="component" value="Unassembled WGS sequence"/>
</dbReference>
<dbReference type="AlphaFoldDB" id="A0A066Z2J9"/>
<keyword evidence="4" id="KW-1185">Reference proteome</keyword>
<dbReference type="Pfam" id="PF09250">
    <property type="entry name" value="Prim-Pol"/>
    <property type="match status" value="1"/>
</dbReference>
<evidence type="ECO:0000256" key="1">
    <source>
        <dbReference type="SAM" id="MobiDB-lite"/>
    </source>
</evidence>
<dbReference type="EMBL" id="JNBY01000093">
    <property type="protein sequence ID" value="KDN84405.1"/>
    <property type="molecule type" value="Genomic_DNA"/>
</dbReference>
<dbReference type="InterPro" id="IPR015330">
    <property type="entry name" value="DNA_primase/pol_bifunc_N"/>
</dbReference>
<feature type="region of interest" description="Disordered" evidence="1">
    <location>
        <begin position="225"/>
        <end position="247"/>
    </location>
</feature>
<name>A0A066Z2J9_9ACTN</name>
<dbReference type="OrthoDB" id="123525at2"/>
<comment type="caution">
    <text evidence="3">The sequence shown here is derived from an EMBL/GenBank/DDBJ whole genome shotgun (WGS) entry which is preliminary data.</text>
</comment>
<evidence type="ECO:0000259" key="2">
    <source>
        <dbReference type="Pfam" id="PF09250"/>
    </source>
</evidence>
<evidence type="ECO:0000313" key="3">
    <source>
        <dbReference type="EMBL" id="KDN84405.1"/>
    </source>
</evidence>